<dbReference type="EMBL" id="JACCBN010000001">
    <property type="protein sequence ID" value="NYD35459.1"/>
    <property type="molecule type" value="Genomic_DNA"/>
</dbReference>
<protein>
    <recommendedName>
        <fullName evidence="4">Lipoprotein</fullName>
    </recommendedName>
</protein>
<dbReference type="AlphaFoldDB" id="A0A7Y9DU65"/>
<evidence type="ECO:0008006" key="4">
    <source>
        <dbReference type="Google" id="ProtNLM"/>
    </source>
</evidence>
<reference evidence="2 3" key="1">
    <citation type="submission" date="2020-07" db="EMBL/GenBank/DDBJ databases">
        <title>Sequencing the genomes of 1000 actinobacteria strains.</title>
        <authorList>
            <person name="Klenk H.-P."/>
        </authorList>
    </citation>
    <scope>NUCLEOTIDE SEQUENCE [LARGE SCALE GENOMIC DNA]</scope>
    <source>
        <strain evidence="2 3">DSM 45772</strain>
    </source>
</reference>
<feature type="signal peptide" evidence="1">
    <location>
        <begin position="1"/>
        <end position="18"/>
    </location>
</feature>
<accession>A0A7Y9DU65</accession>
<organism evidence="2 3">
    <name type="scientific">Actinomycetospora corticicola</name>
    <dbReference type="NCBI Taxonomy" id="663602"/>
    <lineage>
        <taxon>Bacteria</taxon>
        <taxon>Bacillati</taxon>
        <taxon>Actinomycetota</taxon>
        <taxon>Actinomycetes</taxon>
        <taxon>Pseudonocardiales</taxon>
        <taxon>Pseudonocardiaceae</taxon>
        <taxon>Actinomycetospora</taxon>
    </lineage>
</organism>
<name>A0A7Y9DU65_9PSEU</name>
<dbReference type="Proteomes" id="UP000535890">
    <property type="component" value="Unassembled WGS sequence"/>
</dbReference>
<keyword evidence="1" id="KW-0732">Signal</keyword>
<keyword evidence="3" id="KW-1185">Reference proteome</keyword>
<evidence type="ECO:0000313" key="2">
    <source>
        <dbReference type="EMBL" id="NYD35459.1"/>
    </source>
</evidence>
<evidence type="ECO:0000256" key="1">
    <source>
        <dbReference type="SAM" id="SignalP"/>
    </source>
</evidence>
<comment type="caution">
    <text evidence="2">The sequence shown here is derived from an EMBL/GenBank/DDBJ whole genome shotgun (WGS) entry which is preliminary data.</text>
</comment>
<evidence type="ECO:0000313" key="3">
    <source>
        <dbReference type="Proteomes" id="UP000535890"/>
    </source>
</evidence>
<sequence>MRRLLPAVLLLVALTACAPDVERIEVVRAPSPDRTVDAVVMQSSAGSGSPFGYTLGFTAPGCAVSGEPVLRVVGATRSDSAAGVAVTWTGARTVRVSWLDARFRDPDVDSLVVATTGGPVTVVSGGGVGDVAAPPGGMPPVTGATRSC</sequence>
<feature type="chain" id="PRO_5031157889" description="Lipoprotein" evidence="1">
    <location>
        <begin position="19"/>
        <end position="148"/>
    </location>
</feature>
<proteinExistence type="predicted"/>
<gene>
    <name evidence="2" type="ORF">BJ983_001561</name>
</gene>
<dbReference type="PROSITE" id="PS51257">
    <property type="entry name" value="PROKAR_LIPOPROTEIN"/>
    <property type="match status" value="1"/>
</dbReference>
<dbReference type="RefSeq" id="WP_179793292.1">
    <property type="nucleotide sequence ID" value="NZ_BAABHP010000004.1"/>
</dbReference>